<proteinExistence type="predicted"/>
<dbReference type="Proteomes" id="UP000019854">
    <property type="component" value="Unassembled WGS sequence"/>
</dbReference>
<evidence type="ECO:0000313" key="1">
    <source>
        <dbReference type="EMBL" id="ETZ87379.1"/>
    </source>
</evidence>
<evidence type="ECO:0000313" key="2">
    <source>
        <dbReference type="Proteomes" id="UP000019854"/>
    </source>
</evidence>
<comment type="caution">
    <text evidence="1">The sequence shown here is derived from an EMBL/GenBank/DDBJ whole genome shotgun (WGS) entry which is preliminary data.</text>
</comment>
<sequence>MRNPMIAARSPRADLAELCRARGVAKKGHTIAEKTAHA</sequence>
<reference evidence="1 2" key="1">
    <citation type="submission" date="2014-01" db="EMBL/GenBank/DDBJ databases">
        <authorList>
            <person name="Zelazny A."/>
            <person name="Olivier K."/>
            <person name="Sampaio E.P."/>
            <person name="Holland S.M."/>
            <person name="Tallon L.J."/>
            <person name="Sadzewicz L.K."/>
            <person name="Sengamalay N."/>
            <person name="Fraser C.M."/>
            <person name="Hine E."/>
            <person name="Shefchek K.A."/>
            <person name="Das S.P."/>
            <person name="Shallom S.J."/>
            <person name="Agrawal S."/>
            <person name="Tettelin H."/>
        </authorList>
    </citation>
    <scope>NUCLEOTIDE SEQUENCE [LARGE SCALE GENOMIC DNA]</scope>
    <source>
        <strain evidence="1 2">MAB_030201_1075</strain>
    </source>
</reference>
<name>A0A829PF52_9MYCO</name>
<organism evidence="1 2">
    <name type="scientific">Mycobacteroides abscessus MAB_030201_1075</name>
    <dbReference type="NCBI Taxonomy" id="1335410"/>
    <lineage>
        <taxon>Bacteria</taxon>
        <taxon>Bacillati</taxon>
        <taxon>Actinomycetota</taxon>
        <taxon>Actinomycetes</taxon>
        <taxon>Mycobacteriales</taxon>
        <taxon>Mycobacteriaceae</taxon>
        <taxon>Mycobacteroides</taxon>
        <taxon>Mycobacteroides abscessus</taxon>
    </lineage>
</organism>
<protein>
    <submittedName>
        <fullName evidence="1">Uncharacterized protein</fullName>
    </submittedName>
</protein>
<dbReference type="AlphaFoldDB" id="A0A829PF52"/>
<gene>
    <name evidence="1" type="ORF">L829_0925</name>
</gene>
<dbReference type="EMBL" id="JAOX01000001">
    <property type="protein sequence ID" value="ETZ87379.1"/>
    <property type="molecule type" value="Genomic_DNA"/>
</dbReference>
<accession>A0A829PF52</accession>